<dbReference type="GO" id="GO:0008081">
    <property type="term" value="F:phosphoric diester hydrolase activity"/>
    <property type="evidence" value="ECO:0007669"/>
    <property type="project" value="InterPro"/>
</dbReference>
<dbReference type="GO" id="GO:0006629">
    <property type="term" value="P:lipid metabolic process"/>
    <property type="evidence" value="ECO:0007669"/>
    <property type="project" value="InterPro"/>
</dbReference>
<protein>
    <recommendedName>
        <fullName evidence="3">Phosphodiesterase</fullName>
    </recommendedName>
</protein>
<evidence type="ECO:0008006" key="3">
    <source>
        <dbReference type="Google" id="ProtNLM"/>
    </source>
</evidence>
<evidence type="ECO:0000313" key="1">
    <source>
        <dbReference type="EMBL" id="PAV98665.1"/>
    </source>
</evidence>
<dbReference type="Proteomes" id="UP000218796">
    <property type="component" value="Unassembled WGS sequence"/>
</dbReference>
<organism evidence="1 2">
    <name type="scientific">Hafnia paralvei</name>
    <dbReference type="NCBI Taxonomy" id="546367"/>
    <lineage>
        <taxon>Bacteria</taxon>
        <taxon>Pseudomonadati</taxon>
        <taxon>Pseudomonadota</taxon>
        <taxon>Gammaproteobacteria</taxon>
        <taxon>Enterobacterales</taxon>
        <taxon>Hafniaceae</taxon>
        <taxon>Hafnia</taxon>
    </lineage>
</organism>
<dbReference type="RefSeq" id="WP_008813197.1">
    <property type="nucleotide sequence ID" value="NZ_CALECD010000091.1"/>
</dbReference>
<dbReference type="EMBL" id="NQMS01000001">
    <property type="protein sequence ID" value="PAV98665.1"/>
    <property type="molecule type" value="Genomic_DNA"/>
</dbReference>
<name>A0A2A2MI74_9GAMM</name>
<comment type="caution">
    <text evidence="1">The sequence shown here is derived from an EMBL/GenBank/DDBJ whole genome shotgun (WGS) entry which is preliminary data.</text>
</comment>
<gene>
    <name evidence="1" type="ORF">CJD50_04175</name>
</gene>
<reference evidence="1 2" key="1">
    <citation type="submission" date="2017-08" db="EMBL/GenBank/DDBJ databases">
        <title>Draft Genome Sequence of Hafnia alvei CITHA-6 Isolated from Raw Bovine Milk.</title>
        <authorList>
            <person name="Culligan E.P."/>
            <person name="Mcsweeney A."/>
            <person name="O'Doherty C."/>
            <person name="Gleeson E."/>
            <person name="O'Riordan D."/>
            <person name="Sleator R.D."/>
        </authorList>
    </citation>
    <scope>NUCLEOTIDE SEQUENCE [LARGE SCALE GENOMIC DNA]</scope>
    <source>
        <strain evidence="1 2">CITHA-6</strain>
    </source>
</reference>
<sequence>MQIISHRGYWKHASEKNTYEAFKRSFSLGYGTETDIRDYHGELVISHDIPDADCMSFSDFLKLHTYYDNKLPLALNIKSDGLAPRIKQYVDEWGLTNYFCFDMSIPDMMEYNRCGVEVYFRISEYEQESALALKSKGIWLDGFQRSLVNEDTIRNYIGRGFNVCCVSSELHKRSPQEEWSLMKTFDPLILNSKHLMLCTDFPDDAKEIFYGE</sequence>
<accession>A0A2A2MI74</accession>
<evidence type="ECO:0000313" key="2">
    <source>
        <dbReference type="Proteomes" id="UP000218796"/>
    </source>
</evidence>
<dbReference type="InterPro" id="IPR017946">
    <property type="entry name" value="PLC-like_Pdiesterase_TIM-brl"/>
</dbReference>
<dbReference type="SUPFAM" id="SSF51695">
    <property type="entry name" value="PLC-like phosphodiesterases"/>
    <property type="match status" value="1"/>
</dbReference>
<dbReference type="GeneID" id="69638352"/>
<keyword evidence="2" id="KW-1185">Reference proteome</keyword>
<dbReference type="Gene3D" id="3.20.20.190">
    <property type="entry name" value="Phosphatidylinositol (PI) phosphodiesterase"/>
    <property type="match status" value="1"/>
</dbReference>
<dbReference type="AlphaFoldDB" id="A0A2A2MI74"/>
<proteinExistence type="predicted"/>
<dbReference type="OrthoDB" id="9810159at2"/>